<feature type="transmembrane region" description="Helical" evidence="2">
    <location>
        <begin position="225"/>
        <end position="244"/>
    </location>
</feature>
<proteinExistence type="predicted"/>
<feature type="transmembrane region" description="Helical" evidence="2">
    <location>
        <begin position="279"/>
        <end position="299"/>
    </location>
</feature>
<keyword evidence="2" id="KW-1133">Transmembrane helix</keyword>
<feature type="chain" id="PRO_5046873619" description="DUF5683 domain-containing protein" evidence="3">
    <location>
        <begin position="20"/>
        <end position="333"/>
    </location>
</feature>
<evidence type="ECO:0000313" key="5">
    <source>
        <dbReference type="Proteomes" id="UP001597469"/>
    </source>
</evidence>
<evidence type="ECO:0000256" key="3">
    <source>
        <dbReference type="SAM" id="SignalP"/>
    </source>
</evidence>
<feature type="transmembrane region" description="Helical" evidence="2">
    <location>
        <begin position="198"/>
        <end position="218"/>
    </location>
</feature>
<feature type="compositionally biased region" description="Polar residues" evidence="1">
    <location>
        <begin position="117"/>
        <end position="127"/>
    </location>
</feature>
<reference evidence="5" key="1">
    <citation type="journal article" date="2019" name="Int. J. Syst. Evol. Microbiol.">
        <title>The Global Catalogue of Microorganisms (GCM) 10K type strain sequencing project: providing services to taxonomists for standard genome sequencing and annotation.</title>
        <authorList>
            <consortium name="The Broad Institute Genomics Platform"/>
            <consortium name="The Broad Institute Genome Sequencing Center for Infectious Disease"/>
            <person name="Wu L."/>
            <person name="Ma J."/>
        </authorList>
    </citation>
    <scope>NUCLEOTIDE SEQUENCE [LARGE SCALE GENOMIC DNA]</scope>
    <source>
        <strain evidence="5">KCTC 42805</strain>
    </source>
</reference>
<evidence type="ECO:0000313" key="4">
    <source>
        <dbReference type="EMBL" id="MFD2573817.1"/>
    </source>
</evidence>
<feature type="region of interest" description="Disordered" evidence="1">
    <location>
        <begin position="114"/>
        <end position="193"/>
    </location>
</feature>
<feature type="compositionally biased region" description="Pro residues" evidence="1">
    <location>
        <begin position="173"/>
        <end position="185"/>
    </location>
</feature>
<feature type="compositionally biased region" description="Polar residues" evidence="1">
    <location>
        <begin position="153"/>
        <end position="163"/>
    </location>
</feature>
<sequence>MRLLVAFFFAMLLTVSGHAQERVRNVRIRVLDQSQLEIRFDLINARPGDSVYLAVRSRLRGVLRISPEFVRGDIGKRITAGSDRRIIWDALANGYSLNEEIQATVLVKTGLPLGPPQYQTPEPTIATTPDAPVRKPDIATANPPTNRPIEQPKVSSPPAQQPTEPAPRTDTPPTQPAETPTPPLSADPTLPNVRSTRYAGPAWALVSAIAPGIGNIFVQTPRPVIGFRPMLTVATYGLIAYGLLERRKAQDDYAIYGEQKNATAAEPYYQTANDHHHRYWLATRGAVVIAAADVILTFLKGMRNQREPRQLQSVMIRPGIQAGQPTAVLRYSF</sequence>
<evidence type="ECO:0008006" key="6">
    <source>
        <dbReference type="Google" id="ProtNLM"/>
    </source>
</evidence>
<keyword evidence="5" id="KW-1185">Reference proteome</keyword>
<dbReference type="RefSeq" id="WP_381526862.1">
    <property type="nucleotide sequence ID" value="NZ_JBHULN010000021.1"/>
</dbReference>
<feature type="signal peptide" evidence="3">
    <location>
        <begin position="1"/>
        <end position="19"/>
    </location>
</feature>
<dbReference type="EMBL" id="JBHULN010000021">
    <property type="protein sequence ID" value="MFD2573817.1"/>
    <property type="molecule type" value="Genomic_DNA"/>
</dbReference>
<keyword evidence="3" id="KW-0732">Signal</keyword>
<gene>
    <name evidence="4" type="ORF">ACFSUS_24485</name>
</gene>
<evidence type="ECO:0000256" key="2">
    <source>
        <dbReference type="SAM" id="Phobius"/>
    </source>
</evidence>
<dbReference type="Proteomes" id="UP001597469">
    <property type="component" value="Unassembled WGS sequence"/>
</dbReference>
<organism evidence="4 5">
    <name type="scientific">Spirosoma soli</name>
    <dbReference type="NCBI Taxonomy" id="1770529"/>
    <lineage>
        <taxon>Bacteria</taxon>
        <taxon>Pseudomonadati</taxon>
        <taxon>Bacteroidota</taxon>
        <taxon>Cytophagia</taxon>
        <taxon>Cytophagales</taxon>
        <taxon>Cytophagaceae</taxon>
        <taxon>Spirosoma</taxon>
    </lineage>
</organism>
<keyword evidence="2" id="KW-0472">Membrane</keyword>
<keyword evidence="2" id="KW-0812">Transmembrane</keyword>
<protein>
    <recommendedName>
        <fullName evidence="6">DUF5683 domain-containing protein</fullName>
    </recommendedName>
</protein>
<evidence type="ECO:0000256" key="1">
    <source>
        <dbReference type="SAM" id="MobiDB-lite"/>
    </source>
</evidence>
<accession>A0ABW5ME25</accession>
<name>A0ABW5ME25_9BACT</name>
<comment type="caution">
    <text evidence="4">The sequence shown here is derived from an EMBL/GenBank/DDBJ whole genome shotgun (WGS) entry which is preliminary data.</text>
</comment>